<evidence type="ECO:0000256" key="2">
    <source>
        <dbReference type="ARBA" id="ARBA00022723"/>
    </source>
</evidence>
<protein>
    <submittedName>
        <fullName evidence="9">Putative multicopper like protein</fullName>
    </submittedName>
</protein>
<gene>
    <name evidence="9" type="ORF">UCRPC4_g03722</name>
</gene>
<keyword evidence="10" id="KW-1185">Reference proteome</keyword>
<dbReference type="Proteomes" id="UP000053317">
    <property type="component" value="Unassembled WGS sequence"/>
</dbReference>
<dbReference type="GO" id="GO:0016491">
    <property type="term" value="F:oxidoreductase activity"/>
    <property type="evidence" value="ECO:0007669"/>
    <property type="project" value="UniProtKB-KW"/>
</dbReference>
<accession>A0A0G2EGA4</accession>
<evidence type="ECO:0000313" key="9">
    <source>
        <dbReference type="EMBL" id="KKY21459.1"/>
    </source>
</evidence>
<dbReference type="Pfam" id="PF07731">
    <property type="entry name" value="Cu-oxidase_2"/>
    <property type="match status" value="1"/>
</dbReference>
<dbReference type="AlphaFoldDB" id="A0A0G2EGA4"/>
<feature type="domain" description="Plastocyanin-like" evidence="8">
    <location>
        <begin position="243"/>
        <end position="358"/>
    </location>
</feature>
<reference evidence="9 10" key="1">
    <citation type="submission" date="2015-05" db="EMBL/GenBank/DDBJ databases">
        <title>Distinctive expansion of gene families associated with plant cell wall degradation and secondary metabolism in the genomes of grapevine trunk pathogens.</title>
        <authorList>
            <person name="Lawrence D.P."/>
            <person name="Travadon R."/>
            <person name="Rolshausen P.E."/>
            <person name="Baumgartner K."/>
        </authorList>
    </citation>
    <scope>NUCLEOTIDE SEQUENCE [LARGE SCALE GENOMIC DNA]</scope>
    <source>
        <strain evidence="9">UCRPC4</strain>
    </source>
</reference>
<dbReference type="CDD" id="cd13901">
    <property type="entry name" value="CuRO_3_MaLCC_like"/>
    <property type="match status" value="1"/>
</dbReference>
<feature type="domain" description="Plastocyanin-like" evidence="7">
    <location>
        <begin position="17"/>
        <end position="172"/>
    </location>
</feature>
<dbReference type="OrthoDB" id="2121828at2759"/>
<dbReference type="PANTHER" id="PTHR11709:SF145">
    <property type="entry name" value="LCC1"/>
    <property type="match status" value="1"/>
</dbReference>
<evidence type="ECO:0000256" key="5">
    <source>
        <dbReference type="ARBA" id="ARBA00023008"/>
    </source>
</evidence>
<dbReference type="InterPro" id="IPR001117">
    <property type="entry name" value="Cu-oxidase_2nd"/>
</dbReference>
<keyword evidence="3" id="KW-0677">Repeat</keyword>
<dbReference type="EMBL" id="LCWF01000085">
    <property type="protein sequence ID" value="KKY21459.1"/>
    <property type="molecule type" value="Genomic_DNA"/>
</dbReference>
<dbReference type="SUPFAM" id="SSF49503">
    <property type="entry name" value="Cupredoxins"/>
    <property type="match status" value="2"/>
</dbReference>
<dbReference type="PANTHER" id="PTHR11709">
    <property type="entry name" value="MULTI-COPPER OXIDASE"/>
    <property type="match status" value="1"/>
</dbReference>
<dbReference type="InterPro" id="IPR008972">
    <property type="entry name" value="Cupredoxin"/>
</dbReference>
<dbReference type="FunFam" id="2.60.40.420:FF:000038">
    <property type="entry name" value="Extracellular dihydrogeodin oxidase/laccase"/>
    <property type="match status" value="1"/>
</dbReference>
<keyword evidence="4" id="KW-0560">Oxidoreductase</keyword>
<organism evidence="9 10">
    <name type="scientific">Phaeomoniella chlamydospora</name>
    <name type="common">Phaeoacremonium chlamydosporum</name>
    <dbReference type="NCBI Taxonomy" id="158046"/>
    <lineage>
        <taxon>Eukaryota</taxon>
        <taxon>Fungi</taxon>
        <taxon>Dikarya</taxon>
        <taxon>Ascomycota</taxon>
        <taxon>Pezizomycotina</taxon>
        <taxon>Eurotiomycetes</taxon>
        <taxon>Chaetothyriomycetidae</taxon>
        <taxon>Phaeomoniellales</taxon>
        <taxon>Phaeomoniellaceae</taxon>
        <taxon>Phaeomoniella</taxon>
    </lineage>
</organism>
<comment type="caution">
    <text evidence="9">The sequence shown here is derived from an EMBL/GenBank/DDBJ whole genome shotgun (WGS) entry which is preliminary data.</text>
</comment>
<dbReference type="Gene3D" id="2.60.40.420">
    <property type="entry name" value="Cupredoxins - blue copper proteins"/>
    <property type="match status" value="2"/>
</dbReference>
<evidence type="ECO:0000259" key="8">
    <source>
        <dbReference type="Pfam" id="PF07731"/>
    </source>
</evidence>
<evidence type="ECO:0000256" key="1">
    <source>
        <dbReference type="ARBA" id="ARBA00010609"/>
    </source>
</evidence>
<name>A0A0G2EGA4_PHACM</name>
<reference evidence="9 10" key="2">
    <citation type="submission" date="2015-05" db="EMBL/GenBank/DDBJ databases">
        <authorList>
            <person name="Morales-Cruz A."/>
            <person name="Amrine K.C."/>
            <person name="Cantu D."/>
        </authorList>
    </citation>
    <scope>NUCLEOTIDE SEQUENCE [LARGE SCALE GENOMIC DNA]</scope>
    <source>
        <strain evidence="9">UCRPC4</strain>
    </source>
</reference>
<evidence type="ECO:0000256" key="6">
    <source>
        <dbReference type="ARBA" id="ARBA00023180"/>
    </source>
</evidence>
<keyword evidence="2" id="KW-0479">Metal-binding</keyword>
<dbReference type="GO" id="GO:0005507">
    <property type="term" value="F:copper ion binding"/>
    <property type="evidence" value="ECO:0007669"/>
    <property type="project" value="InterPro"/>
</dbReference>
<dbReference type="InterPro" id="IPR011706">
    <property type="entry name" value="Cu-oxidase_C"/>
</dbReference>
<keyword evidence="6" id="KW-0325">Glycoprotein</keyword>
<proteinExistence type="inferred from homology"/>
<dbReference type="Pfam" id="PF00394">
    <property type="entry name" value="Cu-oxidase"/>
    <property type="match status" value="1"/>
</dbReference>
<evidence type="ECO:0000313" key="10">
    <source>
        <dbReference type="Proteomes" id="UP000053317"/>
    </source>
</evidence>
<evidence type="ECO:0000259" key="7">
    <source>
        <dbReference type="Pfam" id="PF00394"/>
    </source>
</evidence>
<evidence type="ECO:0000256" key="3">
    <source>
        <dbReference type="ARBA" id="ARBA00022737"/>
    </source>
</evidence>
<comment type="similarity">
    <text evidence="1">Belongs to the multicopper oxidase family.</text>
</comment>
<keyword evidence="5" id="KW-0186">Copper</keyword>
<dbReference type="InterPro" id="IPR045087">
    <property type="entry name" value="Cu-oxidase_fam"/>
</dbReference>
<evidence type="ECO:0000256" key="4">
    <source>
        <dbReference type="ARBA" id="ARBA00023002"/>
    </source>
</evidence>
<sequence length="394" mass="43230">MVIHGPTNAAYDIDLGPVLLNDWYHGDYRSLVEEIMSPADSPVILTSDSNMINGKTNYPCSSDLGDECTENAGISKFRFQTGKTHRLRLINGGGDGYQQFSIDGHEMTVIANDFVTVNPYTTNVVTLGVGQRTDVLVKATMNPTSAVYMRSNITCVQASNPAAVAIIYYDKASNETIPESNPQSYTEGCSNDDLSTTVPTYPIPVPDPDLTVTVSITFGQNATGSWLWSMNNTSARTDYNAPTLLLAKQGNTSFEPDWNVYSTQRSKSYRFIVNNNSSTPHPLHYHGHNMYILATGTGTWDGSSITNPSNPQRRDVQIIPANGYLVWQADAINPGLWAFHCHIVWHLSAGFAMQVLENLDAIETLPVPSTAYQVCRDWAAWSGTNLVDQIDSGL</sequence>